<keyword evidence="3" id="KW-1185">Reference proteome</keyword>
<protein>
    <submittedName>
        <fullName evidence="2">Uncharacterized protein</fullName>
    </submittedName>
</protein>
<name>A0A409WLI5_PSICY</name>
<gene>
    <name evidence="2" type="ORF">CVT25_002654</name>
</gene>
<reference evidence="2 3" key="1">
    <citation type="journal article" date="2018" name="Evol. Lett.">
        <title>Horizontal gene cluster transfer increased hallucinogenic mushroom diversity.</title>
        <authorList>
            <person name="Reynolds H.T."/>
            <person name="Vijayakumar V."/>
            <person name="Gluck-Thaler E."/>
            <person name="Korotkin H.B."/>
            <person name="Matheny P.B."/>
            <person name="Slot J.C."/>
        </authorList>
    </citation>
    <scope>NUCLEOTIDE SEQUENCE [LARGE SCALE GENOMIC DNA]</scope>
    <source>
        <strain evidence="2 3">2631</strain>
    </source>
</reference>
<evidence type="ECO:0000313" key="3">
    <source>
        <dbReference type="Proteomes" id="UP000283269"/>
    </source>
</evidence>
<evidence type="ECO:0000256" key="1">
    <source>
        <dbReference type="SAM" id="MobiDB-lite"/>
    </source>
</evidence>
<organism evidence="2 3">
    <name type="scientific">Psilocybe cyanescens</name>
    <dbReference type="NCBI Taxonomy" id="93625"/>
    <lineage>
        <taxon>Eukaryota</taxon>
        <taxon>Fungi</taxon>
        <taxon>Dikarya</taxon>
        <taxon>Basidiomycota</taxon>
        <taxon>Agaricomycotina</taxon>
        <taxon>Agaricomycetes</taxon>
        <taxon>Agaricomycetidae</taxon>
        <taxon>Agaricales</taxon>
        <taxon>Agaricineae</taxon>
        <taxon>Strophariaceae</taxon>
        <taxon>Psilocybe</taxon>
    </lineage>
</organism>
<sequence>MPSSSEVSSSSEELLPYEAPSSSESFSIGRQNISIYFRGRLLIAASPLLKGLKKPGRSAQGKELPVEGMELRVIELRQNFYKQVY</sequence>
<evidence type="ECO:0000313" key="2">
    <source>
        <dbReference type="EMBL" id="PPQ79384.1"/>
    </source>
</evidence>
<dbReference type="AlphaFoldDB" id="A0A409WLI5"/>
<comment type="caution">
    <text evidence="2">The sequence shown here is derived from an EMBL/GenBank/DDBJ whole genome shotgun (WGS) entry which is preliminary data.</text>
</comment>
<dbReference type="InParanoid" id="A0A409WLI5"/>
<feature type="region of interest" description="Disordered" evidence="1">
    <location>
        <begin position="1"/>
        <end position="25"/>
    </location>
</feature>
<accession>A0A409WLI5</accession>
<dbReference type="Proteomes" id="UP000283269">
    <property type="component" value="Unassembled WGS sequence"/>
</dbReference>
<proteinExistence type="predicted"/>
<dbReference type="EMBL" id="NHYD01003376">
    <property type="protein sequence ID" value="PPQ79384.1"/>
    <property type="molecule type" value="Genomic_DNA"/>
</dbReference>